<reference evidence="1 2" key="1">
    <citation type="submission" date="2022-09" db="EMBL/GenBank/DDBJ databases">
        <title>Intensive care unit water sources are persistently colonized with multi-drug resistant bacteria and are the site of extensive horizontal gene transfer of antibiotic resistance genes.</title>
        <authorList>
            <person name="Diorio-Toth L."/>
        </authorList>
    </citation>
    <scope>NUCLEOTIDE SEQUENCE [LARGE SCALE GENOMIC DNA]</scope>
    <source>
        <strain evidence="1 2">GD03967</strain>
    </source>
</reference>
<sequence length="454" mass="50381">MSNFVGQGLTDIDSLALAVRDPESKRLIGEALSAYRGGALRSAIVSTWIAVDYDIIAKAKELAAHGDAAAMAFVQEIEQAIQNSDVKKMQAIESAVLATANEKLQLFAPHEFEDLNRLQRDRHLCAHPAFATEDTLFQPTPELVRTHITHALKHLLINAPLQGKSAIERFHADLLSPSFPVDGDSIGTFVRTKYLDRAKDVMVVNLIKSLLSAPFGTESAQYIGQLRQVARTLREVAKAKTAIYDETARDHIARKFDAIPDALLLSISAFVECDSRVWDWLSESTRIRFKQLLGIADAEALKAHSAFDVFGIPELANILLERFDSFEQDVQIGIISQIPRREFISQAIRIYADSSGWRTAEQRGRALMIPLAHLMSVDDVRSMLEAVQGNSQIWGASGTSTILEAVFDATRNLLPGSHPHWQAFIDARIADSRDASDHYAYPSLQQRLEVRATE</sequence>
<accession>A0ABD4YP68</accession>
<evidence type="ECO:0000313" key="2">
    <source>
        <dbReference type="Proteomes" id="UP001158644"/>
    </source>
</evidence>
<protein>
    <submittedName>
        <fullName evidence="1">Uncharacterized protein</fullName>
    </submittedName>
</protein>
<dbReference type="RefSeq" id="WP_279989451.1">
    <property type="nucleotide sequence ID" value="NZ_JAOBZK010000003.1"/>
</dbReference>
<dbReference type="Proteomes" id="UP001158644">
    <property type="component" value="Unassembled WGS sequence"/>
</dbReference>
<gene>
    <name evidence="1" type="ORF">N5C72_04040</name>
</gene>
<evidence type="ECO:0000313" key="1">
    <source>
        <dbReference type="EMBL" id="MDH1177232.1"/>
    </source>
</evidence>
<name>A0ABD4YP68_9BURK</name>
<dbReference type="EMBL" id="JAOBZK010000003">
    <property type="protein sequence ID" value="MDH1177232.1"/>
    <property type="molecule type" value="Genomic_DNA"/>
</dbReference>
<comment type="caution">
    <text evidence="1">The sequence shown here is derived from an EMBL/GenBank/DDBJ whole genome shotgun (WGS) entry which is preliminary data.</text>
</comment>
<dbReference type="AlphaFoldDB" id="A0ABD4YP68"/>
<proteinExistence type="predicted"/>
<organism evidence="1 2">
    <name type="scientific">Achromobacter mucicolens</name>
    <dbReference type="NCBI Taxonomy" id="1389922"/>
    <lineage>
        <taxon>Bacteria</taxon>
        <taxon>Pseudomonadati</taxon>
        <taxon>Pseudomonadota</taxon>
        <taxon>Betaproteobacteria</taxon>
        <taxon>Burkholderiales</taxon>
        <taxon>Alcaligenaceae</taxon>
        <taxon>Achromobacter</taxon>
    </lineage>
</organism>